<dbReference type="GO" id="GO:0098719">
    <property type="term" value="P:sodium ion import across plasma membrane"/>
    <property type="evidence" value="ECO:0007669"/>
    <property type="project" value="TreeGrafter"/>
</dbReference>
<accession>I3ZB28</accession>
<evidence type="ECO:0000256" key="4">
    <source>
        <dbReference type="ARBA" id="ARBA00022449"/>
    </source>
</evidence>
<keyword evidence="6 12" id="KW-0812">Transmembrane</keyword>
<dbReference type="EMBL" id="CP003379">
    <property type="protein sequence ID" value="AFL86446.1"/>
    <property type="molecule type" value="Genomic_DNA"/>
</dbReference>
<evidence type="ECO:0000256" key="2">
    <source>
        <dbReference type="ARBA" id="ARBA00007367"/>
    </source>
</evidence>
<feature type="transmembrane region" description="Helical" evidence="12">
    <location>
        <begin position="169"/>
        <end position="189"/>
    </location>
</feature>
<evidence type="ECO:0000313" key="14">
    <source>
        <dbReference type="EMBL" id="AFL86446.1"/>
    </source>
</evidence>
<dbReference type="OrthoDB" id="9809206at2"/>
<feature type="transmembrane region" description="Helical" evidence="12">
    <location>
        <begin position="226"/>
        <end position="247"/>
    </location>
</feature>
<comment type="subcellular location">
    <subcellularLocation>
        <location evidence="1">Cell membrane</location>
        <topology evidence="1">Multi-pass membrane protein</topology>
    </subcellularLocation>
</comment>
<dbReference type="Gene3D" id="6.10.140.1330">
    <property type="match status" value="1"/>
</dbReference>
<keyword evidence="11" id="KW-0739">Sodium transport</keyword>
<evidence type="ECO:0000256" key="12">
    <source>
        <dbReference type="SAM" id="Phobius"/>
    </source>
</evidence>
<keyword evidence="5" id="KW-1003">Cell membrane</keyword>
<dbReference type="PANTHER" id="PTHR10110:SF195">
    <property type="entry name" value="NA(+)_H(+) ANTIPORTER NHAS2"/>
    <property type="match status" value="1"/>
</dbReference>
<feature type="transmembrane region" description="Helical" evidence="12">
    <location>
        <begin position="316"/>
        <end position="338"/>
    </location>
</feature>
<evidence type="ECO:0000256" key="10">
    <source>
        <dbReference type="ARBA" id="ARBA00023136"/>
    </source>
</evidence>
<evidence type="ECO:0000256" key="7">
    <source>
        <dbReference type="ARBA" id="ARBA00022989"/>
    </source>
</evidence>
<feature type="transmembrane region" description="Helical" evidence="12">
    <location>
        <begin position="97"/>
        <end position="123"/>
    </location>
</feature>
<name>I3ZB28_TERRK</name>
<feature type="transmembrane region" description="Helical" evidence="12">
    <location>
        <begin position="350"/>
        <end position="371"/>
    </location>
</feature>
<dbReference type="InterPro" id="IPR006153">
    <property type="entry name" value="Cation/H_exchanger_TM"/>
</dbReference>
<dbReference type="RefSeq" id="WP_014784015.1">
    <property type="nucleotide sequence ID" value="NC_018014.1"/>
</dbReference>
<keyword evidence="4" id="KW-0050">Antiport</keyword>
<keyword evidence="3" id="KW-0813">Transport</keyword>
<feature type="transmembrane region" description="Helical" evidence="12">
    <location>
        <begin position="68"/>
        <end position="85"/>
    </location>
</feature>
<reference evidence="14 15" key="1">
    <citation type="submission" date="2012-06" db="EMBL/GenBank/DDBJ databases">
        <title>Complete genome of Terriglobus roseus DSM 18391.</title>
        <authorList>
            <consortium name="US DOE Joint Genome Institute (JGI-PGF)"/>
            <person name="Lucas S."/>
            <person name="Copeland A."/>
            <person name="Lapidus A."/>
            <person name="Glavina del Rio T."/>
            <person name="Dalin E."/>
            <person name="Tice H."/>
            <person name="Bruce D."/>
            <person name="Goodwin L."/>
            <person name="Pitluck S."/>
            <person name="Peters L."/>
            <person name="Mikhailova N."/>
            <person name="Munk A.C.C."/>
            <person name="Kyrpides N."/>
            <person name="Mavromatis K."/>
            <person name="Ivanova N."/>
            <person name="Brettin T."/>
            <person name="Detter J.C."/>
            <person name="Han C."/>
            <person name="Larimer F."/>
            <person name="Land M."/>
            <person name="Hauser L."/>
            <person name="Markowitz V."/>
            <person name="Cheng J.-F."/>
            <person name="Hugenholtz P."/>
            <person name="Woyke T."/>
            <person name="Wu D."/>
            <person name="Brambilla E."/>
            <person name="Klenk H.-P."/>
            <person name="Eisen J.A."/>
        </authorList>
    </citation>
    <scope>NUCLEOTIDE SEQUENCE [LARGE SCALE GENOMIC DNA]</scope>
    <source>
        <strain evidence="15">DSM 18391 / NRRL B-41598 / KBS 63</strain>
    </source>
</reference>
<proteinExistence type="inferred from homology"/>
<dbReference type="AlphaFoldDB" id="I3ZB28"/>
<evidence type="ECO:0000256" key="6">
    <source>
        <dbReference type="ARBA" id="ARBA00022692"/>
    </source>
</evidence>
<evidence type="ECO:0000256" key="1">
    <source>
        <dbReference type="ARBA" id="ARBA00004651"/>
    </source>
</evidence>
<protein>
    <submittedName>
        <fullName evidence="14">NhaP-type Na+(K+)/H+ antiporter</fullName>
    </submittedName>
</protein>
<evidence type="ECO:0000256" key="9">
    <source>
        <dbReference type="ARBA" id="ARBA00023065"/>
    </source>
</evidence>
<sequence>MLALIAIVVSLAAIFGLVSSRWLKLPTVVGTMLLTVLLSTVLAFTSHSFPAVHAWALHSVLRIDYERFILHGLLSLLLFAGAFLLDLEHLSREKFAVGMLAGLGTLLSTGLVGTALFFAAPLLGQHPSFLQTLLFGALISPTDPIAVLEMLRRVAAPRYLQAQLAGESLFNDGVGAVLFVTILGIAQSGRMPSAWEVSGRFLLDAGGGLALGVLLAMPISRMMRAVNAYHIEILLTLALALGGYAIADNLHLSAPLEAVAAGLALRWQNSRHPADISHTAIEGFWTAIEEVQNAVLFVLMGCEFLAVPFTVGSVNVGLVSIVLVNAVRFVTTGMVLGLVRLVQPAHKTSLLMIAWGGLRGGLSIALALSVPEELGRNWILVATYVVVVFSIVVKGGSMDLFLQRFRGHITDQAA</sequence>
<dbReference type="InterPro" id="IPR018422">
    <property type="entry name" value="Cation/H_exchanger_CPA1"/>
</dbReference>
<dbReference type="GO" id="GO:0015386">
    <property type="term" value="F:potassium:proton antiporter activity"/>
    <property type="evidence" value="ECO:0007669"/>
    <property type="project" value="TreeGrafter"/>
</dbReference>
<dbReference type="eggNOG" id="COG0025">
    <property type="taxonomic scope" value="Bacteria"/>
</dbReference>
<evidence type="ECO:0000256" key="11">
    <source>
        <dbReference type="ARBA" id="ARBA00023201"/>
    </source>
</evidence>
<keyword evidence="9" id="KW-0406">Ion transport</keyword>
<dbReference type="Pfam" id="PF00999">
    <property type="entry name" value="Na_H_Exchanger"/>
    <property type="match status" value="1"/>
</dbReference>
<dbReference type="GO" id="GO:0005886">
    <property type="term" value="C:plasma membrane"/>
    <property type="evidence" value="ECO:0007669"/>
    <property type="project" value="UniProtKB-SubCell"/>
</dbReference>
<evidence type="ECO:0000256" key="8">
    <source>
        <dbReference type="ARBA" id="ARBA00023053"/>
    </source>
</evidence>
<keyword evidence="10 12" id="KW-0472">Membrane</keyword>
<keyword evidence="15" id="KW-1185">Reference proteome</keyword>
<evidence type="ECO:0000259" key="13">
    <source>
        <dbReference type="Pfam" id="PF00999"/>
    </source>
</evidence>
<dbReference type="GO" id="GO:0051453">
    <property type="term" value="P:regulation of intracellular pH"/>
    <property type="evidence" value="ECO:0007669"/>
    <property type="project" value="TreeGrafter"/>
</dbReference>
<dbReference type="Proteomes" id="UP000006056">
    <property type="component" value="Chromosome"/>
</dbReference>
<feature type="transmembrane region" description="Helical" evidence="12">
    <location>
        <begin position="129"/>
        <end position="148"/>
    </location>
</feature>
<keyword evidence="8" id="KW-0915">Sodium</keyword>
<dbReference type="GO" id="GO:0015385">
    <property type="term" value="F:sodium:proton antiporter activity"/>
    <property type="evidence" value="ECO:0007669"/>
    <property type="project" value="InterPro"/>
</dbReference>
<evidence type="ECO:0000256" key="3">
    <source>
        <dbReference type="ARBA" id="ARBA00022448"/>
    </source>
</evidence>
<dbReference type="KEGG" id="trs:Terro_0095"/>
<dbReference type="PANTHER" id="PTHR10110">
    <property type="entry name" value="SODIUM/HYDROGEN EXCHANGER"/>
    <property type="match status" value="1"/>
</dbReference>
<dbReference type="STRING" id="926566.Terro_0095"/>
<keyword evidence="7 12" id="KW-1133">Transmembrane helix</keyword>
<feature type="transmembrane region" description="Helical" evidence="12">
    <location>
        <begin position="377"/>
        <end position="396"/>
    </location>
</feature>
<evidence type="ECO:0000313" key="15">
    <source>
        <dbReference type="Proteomes" id="UP000006056"/>
    </source>
</evidence>
<feature type="transmembrane region" description="Helical" evidence="12">
    <location>
        <begin position="201"/>
        <end position="219"/>
    </location>
</feature>
<dbReference type="HOGENOM" id="CLU_005912_8_1_0"/>
<comment type="similarity">
    <text evidence="2">Belongs to the monovalent cation:proton antiporter 1 (CPA1) transporter (TC 2.A.36) family.</text>
</comment>
<organism evidence="14 15">
    <name type="scientific">Terriglobus roseus (strain DSM 18391 / NRRL B-41598 / KBS 63)</name>
    <dbReference type="NCBI Taxonomy" id="926566"/>
    <lineage>
        <taxon>Bacteria</taxon>
        <taxon>Pseudomonadati</taxon>
        <taxon>Acidobacteriota</taxon>
        <taxon>Terriglobia</taxon>
        <taxon>Terriglobales</taxon>
        <taxon>Acidobacteriaceae</taxon>
        <taxon>Terriglobus</taxon>
    </lineage>
</organism>
<feature type="domain" description="Cation/H+ exchanger transmembrane" evidence="13">
    <location>
        <begin position="11"/>
        <end position="402"/>
    </location>
</feature>
<evidence type="ECO:0000256" key="5">
    <source>
        <dbReference type="ARBA" id="ARBA00022475"/>
    </source>
</evidence>
<gene>
    <name evidence="14" type="ordered locus">Terro_0095</name>
</gene>